<keyword evidence="2" id="KW-1185">Reference proteome</keyword>
<dbReference type="EMBL" id="JASCZI010120849">
    <property type="protein sequence ID" value="MED6155827.1"/>
    <property type="molecule type" value="Genomic_DNA"/>
</dbReference>
<gene>
    <name evidence="1" type="ORF">PIB30_117333</name>
</gene>
<comment type="caution">
    <text evidence="1">The sequence shown here is derived from an EMBL/GenBank/DDBJ whole genome shotgun (WGS) entry which is preliminary data.</text>
</comment>
<reference evidence="1 2" key="1">
    <citation type="journal article" date="2023" name="Plants (Basel)">
        <title>Bridging the Gap: Combining Genomics and Transcriptomics Approaches to Understand Stylosanthes scabra, an Orphan Legume from the Brazilian Caatinga.</title>
        <authorList>
            <person name="Ferreira-Neto J.R.C."/>
            <person name="da Silva M.D."/>
            <person name="Binneck E."/>
            <person name="de Melo N.F."/>
            <person name="da Silva R.H."/>
            <person name="de Melo A.L.T.M."/>
            <person name="Pandolfi V."/>
            <person name="Bustamante F.O."/>
            <person name="Brasileiro-Vidal A.C."/>
            <person name="Benko-Iseppon A.M."/>
        </authorList>
    </citation>
    <scope>NUCLEOTIDE SEQUENCE [LARGE SCALE GENOMIC DNA]</scope>
    <source>
        <tissue evidence="1">Leaves</tissue>
    </source>
</reference>
<protein>
    <submittedName>
        <fullName evidence="1">Uncharacterized protein</fullName>
    </submittedName>
</protein>
<proteinExistence type="predicted"/>
<accession>A0ABU6U3T7</accession>
<evidence type="ECO:0000313" key="2">
    <source>
        <dbReference type="Proteomes" id="UP001341840"/>
    </source>
</evidence>
<evidence type="ECO:0000313" key="1">
    <source>
        <dbReference type="EMBL" id="MED6155827.1"/>
    </source>
</evidence>
<dbReference type="Proteomes" id="UP001341840">
    <property type="component" value="Unassembled WGS sequence"/>
</dbReference>
<organism evidence="1 2">
    <name type="scientific">Stylosanthes scabra</name>
    <dbReference type="NCBI Taxonomy" id="79078"/>
    <lineage>
        <taxon>Eukaryota</taxon>
        <taxon>Viridiplantae</taxon>
        <taxon>Streptophyta</taxon>
        <taxon>Embryophyta</taxon>
        <taxon>Tracheophyta</taxon>
        <taxon>Spermatophyta</taxon>
        <taxon>Magnoliopsida</taxon>
        <taxon>eudicotyledons</taxon>
        <taxon>Gunneridae</taxon>
        <taxon>Pentapetalae</taxon>
        <taxon>rosids</taxon>
        <taxon>fabids</taxon>
        <taxon>Fabales</taxon>
        <taxon>Fabaceae</taxon>
        <taxon>Papilionoideae</taxon>
        <taxon>50 kb inversion clade</taxon>
        <taxon>dalbergioids sensu lato</taxon>
        <taxon>Dalbergieae</taxon>
        <taxon>Pterocarpus clade</taxon>
        <taxon>Stylosanthes</taxon>
    </lineage>
</organism>
<name>A0ABU6U3T7_9FABA</name>
<sequence>MAAGAGAVPASFSALKTRDSSLGFAKSMDFVRVSDLRRFKSGRTKVSIIRNSNPGGQDIAELQPASPGSPLLGKNIVNHYTRQLGGRQGQLWLVTLLLVASIL</sequence>